<evidence type="ECO:0000313" key="1">
    <source>
        <dbReference type="EMBL" id="MEK9513249.1"/>
    </source>
</evidence>
<dbReference type="RefSeq" id="WP_006623479.1">
    <property type="nucleotide sequence ID" value="NZ_JBBWYZ010000013.1"/>
</dbReference>
<keyword evidence="2" id="KW-1185">Reference proteome</keyword>
<reference evidence="1 2" key="1">
    <citation type="journal article" date="2024" name="Front. Microbiol.">
        <title>Transcriptomic insights into the dominance of two phototrophs throughout the water column of a tropical hypersaline-alkaline crater lake (Dziani Dzaha, Mayotte).</title>
        <authorList>
            <person name="Duperron S."/>
            <person name="Halary S."/>
            <person name="Bouly J.-P."/>
            <person name="Roussel T."/>
            <person name="Hugoni M."/>
            <person name="Bruto M."/>
            <person name="Oger P."/>
            <person name="Duval C."/>
            <person name="Woo A."/>
            <person name="Jezequiel D."/>
            <person name="Ader M."/>
            <person name="Leboulanger C."/>
            <person name="Agogue H."/>
            <person name="Grossi V."/>
            <person name="Trousselier M."/>
            <person name="Bernard C."/>
        </authorList>
    </citation>
    <scope>NUCLEOTIDE SEQUENCE [LARGE SCALE GENOMIC DNA]</scope>
    <source>
        <strain evidence="1 2">PMC 851.14</strain>
    </source>
</reference>
<dbReference type="Proteomes" id="UP001387447">
    <property type="component" value="Unassembled WGS sequence"/>
</dbReference>
<evidence type="ECO:0000313" key="2">
    <source>
        <dbReference type="Proteomes" id="UP001387447"/>
    </source>
</evidence>
<accession>A0ABU9EPB8</accession>
<sequence>MISEQAVPPLYQEQILRRTRDLTVWMVGDPGIPPRGTQDPEILLWCELNKFVLVTNNRRSMPVHLAEHLT</sequence>
<name>A0ABU9EPB8_LIMFS</name>
<comment type="caution">
    <text evidence="1">The sequence shown here is derived from an EMBL/GenBank/DDBJ whole genome shotgun (WGS) entry which is preliminary data.</text>
</comment>
<dbReference type="EMBL" id="JBBWYZ010000013">
    <property type="protein sequence ID" value="MEK9513249.1"/>
    <property type="molecule type" value="Genomic_DNA"/>
</dbReference>
<proteinExistence type="predicted"/>
<gene>
    <name evidence="1" type="ORF">AAEJ74_16650</name>
</gene>
<protein>
    <submittedName>
        <fullName evidence="1">DUF5615 family PIN-like protein</fullName>
    </submittedName>
</protein>
<organism evidence="1 2">
    <name type="scientific">Limnospira fusiformis PMC 851.14</name>
    <dbReference type="NCBI Taxonomy" id="2219512"/>
    <lineage>
        <taxon>Bacteria</taxon>
        <taxon>Bacillati</taxon>
        <taxon>Cyanobacteriota</taxon>
        <taxon>Cyanophyceae</taxon>
        <taxon>Oscillatoriophycideae</taxon>
        <taxon>Oscillatoriales</taxon>
        <taxon>Sirenicapillariaceae</taxon>
        <taxon>Limnospira</taxon>
    </lineage>
</organism>